<keyword evidence="1" id="KW-0560">Oxidoreductase</keyword>
<dbReference type="PANTHER" id="PTHR34365">
    <property type="entry name" value="ENOLASE (DUF1399)"/>
    <property type="match status" value="1"/>
</dbReference>
<dbReference type="Proteomes" id="UP000076552">
    <property type="component" value="Unassembled WGS sequence"/>
</dbReference>
<dbReference type="Pfam" id="PF07173">
    <property type="entry name" value="GRDP-like"/>
    <property type="match status" value="1"/>
</dbReference>
<dbReference type="OrthoDB" id="2684236at2759"/>
<name>A0A166YSV3_9PEZI</name>
<evidence type="ECO:0000313" key="2">
    <source>
        <dbReference type="Proteomes" id="UP000076552"/>
    </source>
</evidence>
<dbReference type="STRING" id="708197.A0A166YSV3"/>
<accession>A0A166YSV3</accession>
<sequence length="370" mass="39956">MPAILSNQTPSVELRQASKLDLSAQSQPTTSHELPSVAECAAHLQLLETFVALQGTVQLLAADAGLAPEHTWDLYCNRAVARFEEWSASADRPTERMPSVDVLMAWHALMLHPKAYARFIELGGKLGLDGMKWSEISNPTAPNIDLPSLTSAHTGVFTHRSQTGTPLFTYPLAAAIQRQLSFSVKMSRHAWLRSPSLASTLAQSQTRYVRFFHLIATHPGTVMVPTLDIDLVWHTHQLSPARYLAYSKRTTGKLVDHDDEIEDERLGELAGDMQGLWASTFGEGYHVCLCWTCEGGRAGVDGRVVEERLRDEETGRGVLPLADLAFPRCGDCGEHPETCCPPVEGAAGCGSGCGGGCGGEGGCGSCGAMR</sequence>
<comment type="caution">
    <text evidence="1">The sequence shown here is derived from an EMBL/GenBank/DDBJ whole genome shotgun (WGS) entry which is preliminary data.</text>
</comment>
<gene>
    <name evidence="1" type="ORF">CT0861_11948</name>
</gene>
<dbReference type="PANTHER" id="PTHR34365:SF7">
    <property type="entry name" value="GLYCINE-RICH DOMAIN-CONTAINING PROTEIN 1"/>
    <property type="match status" value="1"/>
</dbReference>
<keyword evidence="1" id="KW-0575">Peroxidase</keyword>
<dbReference type="AlphaFoldDB" id="A0A166YSV3"/>
<protein>
    <submittedName>
        <fullName evidence="1">Chloroperoxidase-like protein</fullName>
    </submittedName>
</protein>
<evidence type="ECO:0000313" key="1">
    <source>
        <dbReference type="EMBL" id="KZL78016.1"/>
    </source>
</evidence>
<dbReference type="GO" id="GO:0004601">
    <property type="term" value="F:peroxidase activity"/>
    <property type="evidence" value="ECO:0007669"/>
    <property type="project" value="UniProtKB-KW"/>
</dbReference>
<dbReference type="EMBL" id="LFIV01000004">
    <property type="protein sequence ID" value="KZL78016.1"/>
    <property type="molecule type" value="Genomic_DNA"/>
</dbReference>
<keyword evidence="2" id="KW-1185">Reference proteome</keyword>
<reference evidence="1 2" key="1">
    <citation type="submission" date="2015-06" db="EMBL/GenBank/DDBJ databases">
        <title>Survival trade-offs in plant roots during colonization by closely related pathogenic and mutualistic fungi.</title>
        <authorList>
            <person name="Hacquard S."/>
            <person name="Kracher B."/>
            <person name="Hiruma K."/>
            <person name="Weinman A."/>
            <person name="Muench P."/>
            <person name="Garrido Oter R."/>
            <person name="Ver Loren van Themaat E."/>
            <person name="Dallerey J.-F."/>
            <person name="Damm U."/>
            <person name="Henrissat B."/>
            <person name="Lespinet O."/>
            <person name="Thon M."/>
            <person name="Kemen E."/>
            <person name="McHardy A.C."/>
            <person name="Schulze-Lefert P."/>
            <person name="O'Connell R.J."/>
        </authorList>
    </citation>
    <scope>NUCLEOTIDE SEQUENCE [LARGE SCALE GENOMIC DNA]</scope>
    <source>
        <strain evidence="1 2">0861</strain>
    </source>
</reference>
<dbReference type="InterPro" id="IPR009836">
    <property type="entry name" value="GRDP-like"/>
</dbReference>
<proteinExistence type="predicted"/>
<organism evidence="1 2">
    <name type="scientific">Colletotrichum tofieldiae</name>
    <dbReference type="NCBI Taxonomy" id="708197"/>
    <lineage>
        <taxon>Eukaryota</taxon>
        <taxon>Fungi</taxon>
        <taxon>Dikarya</taxon>
        <taxon>Ascomycota</taxon>
        <taxon>Pezizomycotina</taxon>
        <taxon>Sordariomycetes</taxon>
        <taxon>Hypocreomycetidae</taxon>
        <taxon>Glomerellales</taxon>
        <taxon>Glomerellaceae</taxon>
        <taxon>Colletotrichum</taxon>
        <taxon>Colletotrichum spaethianum species complex</taxon>
    </lineage>
</organism>